<evidence type="ECO:0000256" key="2">
    <source>
        <dbReference type="ARBA" id="ARBA00022692"/>
    </source>
</evidence>
<dbReference type="PANTHER" id="PTHR34597">
    <property type="entry name" value="SLR1661 PROTEIN"/>
    <property type="match status" value="1"/>
</dbReference>
<evidence type="ECO:0000313" key="9">
    <source>
        <dbReference type="Proteomes" id="UP001589792"/>
    </source>
</evidence>
<dbReference type="Gene3D" id="3.10.20.310">
    <property type="entry name" value="membrane protein fhac"/>
    <property type="match status" value="1"/>
</dbReference>
<feature type="domain" description="Polypeptide-transport-associated ShlB-type" evidence="7">
    <location>
        <begin position="84"/>
        <end position="157"/>
    </location>
</feature>
<dbReference type="RefSeq" id="WP_380680805.1">
    <property type="nucleotide sequence ID" value="NZ_CP173186.1"/>
</dbReference>
<dbReference type="Proteomes" id="UP001589792">
    <property type="component" value="Unassembled WGS sequence"/>
</dbReference>
<evidence type="ECO:0000256" key="5">
    <source>
        <dbReference type="SAM" id="SignalP"/>
    </source>
</evidence>
<dbReference type="InterPro" id="IPR051544">
    <property type="entry name" value="TPS_OM_transporter"/>
</dbReference>
<dbReference type="EMBL" id="JBHLXG010000038">
    <property type="protein sequence ID" value="MFC0229480.1"/>
    <property type="molecule type" value="Genomic_DNA"/>
</dbReference>
<evidence type="ECO:0000259" key="7">
    <source>
        <dbReference type="Pfam" id="PF08479"/>
    </source>
</evidence>
<dbReference type="Gene3D" id="2.40.160.50">
    <property type="entry name" value="membrane protein fhac: a member of the omp85/tpsb transporter family"/>
    <property type="match status" value="1"/>
</dbReference>
<protein>
    <submittedName>
        <fullName evidence="8">ShlB/FhaC/HecB family hemolysin secretion/activation protein</fullName>
    </submittedName>
</protein>
<dbReference type="Pfam" id="PF08479">
    <property type="entry name" value="POTRA_2"/>
    <property type="match status" value="1"/>
</dbReference>
<dbReference type="Pfam" id="PF03865">
    <property type="entry name" value="ShlB"/>
    <property type="match status" value="1"/>
</dbReference>
<evidence type="ECO:0000256" key="4">
    <source>
        <dbReference type="SAM" id="MobiDB-lite"/>
    </source>
</evidence>
<keyword evidence="1" id="KW-1134">Transmembrane beta strand</keyword>
<dbReference type="InterPro" id="IPR005565">
    <property type="entry name" value="Hemolysn_activator_HlyB_C"/>
</dbReference>
<name>A0ABV6EKF6_9GAMM</name>
<feature type="signal peptide" evidence="5">
    <location>
        <begin position="1"/>
        <end position="32"/>
    </location>
</feature>
<accession>A0ABV6EKF6</accession>
<feature type="domain" description="Haemolysin activator HlyB C-terminal" evidence="6">
    <location>
        <begin position="220"/>
        <end position="510"/>
    </location>
</feature>
<feature type="region of interest" description="Disordered" evidence="4">
    <location>
        <begin position="53"/>
        <end position="80"/>
    </location>
</feature>
<evidence type="ECO:0000313" key="8">
    <source>
        <dbReference type="EMBL" id="MFC0229480.1"/>
    </source>
</evidence>
<keyword evidence="3" id="KW-0998">Cell outer membrane</keyword>
<evidence type="ECO:0000256" key="1">
    <source>
        <dbReference type="ARBA" id="ARBA00022452"/>
    </source>
</evidence>
<proteinExistence type="predicted"/>
<dbReference type="PANTHER" id="PTHR34597:SF1">
    <property type="entry name" value="HEME_HEMOPEXIN TRANSPORTER PROTEIN HUXB"/>
    <property type="match status" value="1"/>
</dbReference>
<keyword evidence="1" id="KW-0472">Membrane</keyword>
<comment type="caution">
    <text evidence="8">The sequence shown here is derived from an EMBL/GenBank/DDBJ whole genome shotgun (WGS) entry which is preliminary data.</text>
</comment>
<evidence type="ECO:0000256" key="3">
    <source>
        <dbReference type="ARBA" id="ARBA00023237"/>
    </source>
</evidence>
<reference evidence="8 9" key="1">
    <citation type="submission" date="2024-09" db="EMBL/GenBank/DDBJ databases">
        <authorList>
            <person name="Sun Q."/>
            <person name="Mori K."/>
        </authorList>
    </citation>
    <scope>NUCLEOTIDE SEQUENCE [LARGE SCALE GENOMIC DNA]</scope>
    <source>
        <strain evidence="8 9">CCM 8626</strain>
    </source>
</reference>
<feature type="chain" id="PRO_5046594442" evidence="5">
    <location>
        <begin position="33"/>
        <end position="569"/>
    </location>
</feature>
<gene>
    <name evidence="8" type="ORF">ACFFJ3_23785</name>
</gene>
<organism evidence="8 9">
    <name type="scientific">Serratia aquatilis</name>
    <dbReference type="NCBI Taxonomy" id="1737515"/>
    <lineage>
        <taxon>Bacteria</taxon>
        <taxon>Pseudomonadati</taxon>
        <taxon>Pseudomonadota</taxon>
        <taxon>Gammaproteobacteria</taxon>
        <taxon>Enterobacterales</taxon>
        <taxon>Yersiniaceae</taxon>
        <taxon>Serratia</taxon>
    </lineage>
</organism>
<evidence type="ECO:0000259" key="6">
    <source>
        <dbReference type="Pfam" id="PF03865"/>
    </source>
</evidence>
<keyword evidence="9" id="KW-1185">Reference proteome</keyword>
<keyword evidence="5" id="KW-0732">Signal</keyword>
<sequence>MKKNNKNTPFAALRQQIWSLFPLLLWSFSAQAATPAIPDAGQALRELDTRRPALAPSQPSGMDLPKPPAPAPVEPGGGEQPTVKVSAFTLAGNTLFSNAQLQSLLHEYTGRDLTLAQLNQAAQTITLYYQQQGYVLNRAYLPEQEIENGVVKIAIVEAHYGEIKVDNTSRLADSTLKYLISRNAAGTAINASKLQQTLLLLNDTPGVQARSVLLTSQQPGAADLLVEAKPTPLFSGNLDLDNYGGRYTGKNRLSADISANSPLGLGDRLRLRGLASDERQHYYYLSYDAPVNRWFTRVGAAYSNMDYALGKDFADLDANGNARTASAYISQPLYKSRTLSVSSQLQFDDKRLRDDINLFDSKSHKRSQLWTASLSANSQDTFGGGGLNFAAVSISHGHLDITDPTTAQGDGMTAHTEGSFSKLNVSALRLQALSESWSFYTQLSGQLASKNLDSSEKFSLGGVNGVRAYASGDASGDRGWMANLELRYAITPAWQWKTFFDYGGVKTNKSPWTAEKNHQQRGALGTGASWFGDNRQVSLQLAWRVNHPSDDTSKLDRQPQVWVQASQGF</sequence>
<keyword evidence="2" id="KW-0812">Transmembrane</keyword>
<dbReference type="InterPro" id="IPR013686">
    <property type="entry name" value="Polypept-transport_assoc_ShlB"/>
</dbReference>